<organism evidence="1 2">
    <name type="scientific">Tegillarca granosa</name>
    <name type="common">Malaysian cockle</name>
    <name type="synonym">Anadara granosa</name>
    <dbReference type="NCBI Taxonomy" id="220873"/>
    <lineage>
        <taxon>Eukaryota</taxon>
        <taxon>Metazoa</taxon>
        <taxon>Spiralia</taxon>
        <taxon>Lophotrochozoa</taxon>
        <taxon>Mollusca</taxon>
        <taxon>Bivalvia</taxon>
        <taxon>Autobranchia</taxon>
        <taxon>Pteriomorphia</taxon>
        <taxon>Arcoida</taxon>
        <taxon>Arcoidea</taxon>
        <taxon>Arcidae</taxon>
        <taxon>Tegillarca</taxon>
    </lineage>
</organism>
<dbReference type="EMBL" id="JARBDR010000793">
    <property type="protein sequence ID" value="KAJ8307150.1"/>
    <property type="molecule type" value="Genomic_DNA"/>
</dbReference>
<evidence type="ECO:0000313" key="2">
    <source>
        <dbReference type="Proteomes" id="UP001217089"/>
    </source>
</evidence>
<dbReference type="Proteomes" id="UP001217089">
    <property type="component" value="Unassembled WGS sequence"/>
</dbReference>
<comment type="caution">
    <text evidence="1">The sequence shown here is derived from an EMBL/GenBank/DDBJ whole genome shotgun (WGS) entry which is preliminary data.</text>
</comment>
<keyword evidence="2" id="KW-1185">Reference proteome</keyword>
<dbReference type="SUPFAM" id="SSF56436">
    <property type="entry name" value="C-type lectin-like"/>
    <property type="match status" value="1"/>
</dbReference>
<proteinExistence type="predicted"/>
<dbReference type="InterPro" id="IPR016187">
    <property type="entry name" value="CTDL_fold"/>
</dbReference>
<evidence type="ECO:0000313" key="1">
    <source>
        <dbReference type="EMBL" id="KAJ8307150.1"/>
    </source>
</evidence>
<accession>A0ABQ9EU35</accession>
<gene>
    <name evidence="1" type="ORF">KUTeg_015234</name>
</gene>
<name>A0ABQ9EU35_TEGGR</name>
<reference evidence="1 2" key="1">
    <citation type="submission" date="2022-12" db="EMBL/GenBank/DDBJ databases">
        <title>Chromosome-level genome of Tegillarca granosa.</title>
        <authorList>
            <person name="Kim J."/>
        </authorList>
    </citation>
    <scope>NUCLEOTIDE SEQUENCE [LARGE SCALE GENOMIC DNA]</scope>
    <source>
        <strain evidence="1">Teg-2019</strain>
        <tissue evidence="1">Adductor muscle</tissue>
    </source>
</reference>
<protein>
    <submittedName>
        <fullName evidence="1">Uncharacterized protein</fullName>
    </submittedName>
</protein>
<sequence length="68" mass="8126">MQHYAENDIALKKDDFPVTDCPLSWTKNNEKCYKFVMYPMLRYDEAVKACQVSETFHKSLITLYRGYH</sequence>
<dbReference type="InterPro" id="IPR016186">
    <property type="entry name" value="C-type_lectin-like/link_sf"/>
</dbReference>
<dbReference type="Gene3D" id="3.10.100.10">
    <property type="entry name" value="Mannose-Binding Protein A, subunit A"/>
    <property type="match status" value="1"/>
</dbReference>